<dbReference type="Proteomes" id="UP000054804">
    <property type="component" value="Unassembled WGS sequence"/>
</dbReference>
<reference evidence="1 2" key="1">
    <citation type="submission" date="2015-12" db="EMBL/GenBank/DDBJ databases">
        <title>Draft genome sequence of Streptomyces silvensis ATCC 53525, a producer of novel hormone antagonists.</title>
        <authorList>
            <person name="Johnston C.W."/>
            <person name="Li Y."/>
            <person name="Magarvey N.A."/>
        </authorList>
    </citation>
    <scope>NUCLEOTIDE SEQUENCE [LARGE SCALE GENOMIC DNA]</scope>
    <source>
        <strain evidence="1 2">ATCC 53525</strain>
    </source>
</reference>
<dbReference type="EMBL" id="LOCL01000037">
    <property type="protein sequence ID" value="KUF16680.1"/>
    <property type="molecule type" value="Genomic_DNA"/>
</dbReference>
<organism evidence="1 2">
    <name type="scientific">Streptomyces silvensis</name>
    <dbReference type="NCBI Taxonomy" id="1765722"/>
    <lineage>
        <taxon>Bacteria</taxon>
        <taxon>Bacillati</taxon>
        <taxon>Actinomycetota</taxon>
        <taxon>Actinomycetes</taxon>
        <taxon>Kitasatosporales</taxon>
        <taxon>Streptomycetaceae</taxon>
        <taxon>Streptomyces</taxon>
    </lineage>
</organism>
<accession>A0A0W7X1F8</accession>
<dbReference type="AlphaFoldDB" id="A0A0W7X1F8"/>
<proteinExistence type="predicted"/>
<gene>
    <name evidence="1" type="ORF">AT728_40800</name>
</gene>
<name>A0A0W7X1F8_9ACTN</name>
<protein>
    <submittedName>
        <fullName evidence="1">Uncharacterized protein</fullName>
    </submittedName>
</protein>
<keyword evidence="2" id="KW-1185">Reference proteome</keyword>
<dbReference type="RefSeq" id="WP_058849161.1">
    <property type="nucleotide sequence ID" value="NZ_LOCL01000037.1"/>
</dbReference>
<sequence length="170" mass="19457">MITTTITHDKVNGTVARLSDSHRWVGSTLERYGFTWSRAHQAYILPGTRTWAFDPYRVGRATHQLRRNGFTVRVDVDNTTPEADPIADELDRLLDIAYTAQRLGAAFQRDQRDRADEITERHRIEVQGAVTAACDRLYRLAERLGWDLPEILHINFVLNDAWVAVGLPPF</sequence>
<evidence type="ECO:0000313" key="1">
    <source>
        <dbReference type="EMBL" id="KUF16680.1"/>
    </source>
</evidence>
<evidence type="ECO:0000313" key="2">
    <source>
        <dbReference type="Proteomes" id="UP000054804"/>
    </source>
</evidence>
<comment type="caution">
    <text evidence="1">The sequence shown here is derived from an EMBL/GenBank/DDBJ whole genome shotgun (WGS) entry which is preliminary data.</text>
</comment>